<protein>
    <recommendedName>
        <fullName evidence="4">DUF2950 domain-containing protein</fullName>
    </recommendedName>
</protein>
<keyword evidence="3" id="KW-1185">Reference proteome</keyword>
<organism evidence="2 3">
    <name type="scientific">Candidatus Propionivibrio aalborgensis</name>
    <dbReference type="NCBI Taxonomy" id="1860101"/>
    <lineage>
        <taxon>Bacteria</taxon>
        <taxon>Pseudomonadati</taxon>
        <taxon>Pseudomonadota</taxon>
        <taxon>Betaproteobacteria</taxon>
        <taxon>Rhodocyclales</taxon>
        <taxon>Rhodocyclaceae</taxon>
        <taxon>Propionivibrio</taxon>
    </lineage>
</organism>
<evidence type="ECO:0000313" key="3">
    <source>
        <dbReference type="Proteomes" id="UP000199600"/>
    </source>
</evidence>
<dbReference type="Pfam" id="PF11453">
    <property type="entry name" value="DUF2950"/>
    <property type="match status" value="1"/>
</dbReference>
<feature type="signal peptide" evidence="1">
    <location>
        <begin position="1"/>
        <end position="24"/>
    </location>
</feature>
<reference evidence="2 3" key="1">
    <citation type="submission" date="2016-06" db="EMBL/GenBank/DDBJ databases">
        <authorList>
            <person name="Kjaerup R.B."/>
            <person name="Dalgaard T.S."/>
            <person name="Juul-Madsen H.R."/>
        </authorList>
    </citation>
    <scope>NUCLEOTIDE SEQUENCE [LARGE SCALE GENOMIC DNA]</scope>
    <source>
        <strain evidence="2">2</strain>
    </source>
</reference>
<keyword evidence="1" id="KW-0732">Signal</keyword>
<dbReference type="InterPro" id="IPR021556">
    <property type="entry name" value="DUF2950"/>
</dbReference>
<feature type="chain" id="PRO_5008381505" description="DUF2950 domain-containing protein" evidence="1">
    <location>
        <begin position="25"/>
        <end position="319"/>
    </location>
</feature>
<dbReference type="RefSeq" id="WP_186409832.1">
    <property type="nucleotide sequence ID" value="NZ_FLQY01000036.1"/>
</dbReference>
<dbReference type="Proteomes" id="UP000199600">
    <property type="component" value="Unassembled WGS sequence"/>
</dbReference>
<dbReference type="EMBL" id="FLQY01000036">
    <property type="protein sequence ID" value="SBT04546.1"/>
    <property type="molecule type" value="Genomic_DNA"/>
</dbReference>
<dbReference type="AlphaFoldDB" id="A0A1A8XIM5"/>
<gene>
    <name evidence="2" type="ORF">PROAA_1300003</name>
</gene>
<evidence type="ECO:0008006" key="4">
    <source>
        <dbReference type="Google" id="ProtNLM"/>
    </source>
</evidence>
<proteinExistence type="predicted"/>
<accession>A0A1A8XIM5</accession>
<sequence>MNLKHKIKILAAALLIATTPTINAAPPAPATQQITQKAFATPDDAAKALAEAVRAKDVNALLTVVGPSSRTWLFSGDAVTDRNDWKKFLADFDQKHSITESTDNHAFLLVGNDGWPFPAPLVHKSQGWVFDAEAGREEIINRRVGRNELNTIQTLLAIVDAQREYATGDPDGNGYNDYAQRFISSTGKKDGLYWPVEAGESPSPLGPLVGEATLKGYGRGKKASTGQPSPYNGYYYRILTKQGKNAAGGGFDYRVGDTMIGGFAIVAYPAKFGTSGIMTFMVNHDGVVFEKDLGETTADEARKMKSFNLDAGWKMVEMQ</sequence>
<name>A0A1A8XIM5_9RHOO</name>
<evidence type="ECO:0000313" key="2">
    <source>
        <dbReference type="EMBL" id="SBT04546.1"/>
    </source>
</evidence>
<evidence type="ECO:0000256" key="1">
    <source>
        <dbReference type="SAM" id="SignalP"/>
    </source>
</evidence>